<evidence type="ECO:0000259" key="14">
    <source>
        <dbReference type="Pfam" id="PF20260"/>
    </source>
</evidence>
<dbReference type="SUPFAM" id="SSF88697">
    <property type="entry name" value="PUA domain-like"/>
    <property type="match status" value="1"/>
</dbReference>
<evidence type="ECO:0000256" key="12">
    <source>
        <dbReference type="PIRNR" id="PIRNR015601"/>
    </source>
</evidence>
<evidence type="ECO:0000256" key="7">
    <source>
        <dbReference type="ARBA" id="ARBA00022603"/>
    </source>
</evidence>
<evidence type="ECO:0000256" key="4">
    <source>
        <dbReference type="ARBA" id="ARBA00013673"/>
    </source>
</evidence>
<dbReference type="PANTHER" id="PTHR30027">
    <property type="entry name" value="RIBOSOMAL RNA SMALL SUBUNIT METHYLTRANSFERASE E"/>
    <property type="match status" value="1"/>
</dbReference>
<dbReference type="Gene3D" id="3.40.1280.10">
    <property type="match status" value="1"/>
</dbReference>
<evidence type="ECO:0000256" key="2">
    <source>
        <dbReference type="ARBA" id="ARBA00005528"/>
    </source>
</evidence>
<comment type="subcellular location">
    <subcellularLocation>
        <location evidence="1 12">Cytoplasm</location>
    </subcellularLocation>
</comment>
<protein>
    <recommendedName>
        <fullName evidence="4 12">Ribosomal RNA small subunit methyltransferase E</fullName>
        <ecNumber evidence="3 12">2.1.1.193</ecNumber>
    </recommendedName>
</protein>
<reference evidence="16" key="1">
    <citation type="submission" date="2019-12" db="EMBL/GenBank/DDBJ databases">
        <title>Complete genome of Terracaulis silvestris 0127_4.</title>
        <authorList>
            <person name="Vieira S."/>
            <person name="Riedel T."/>
            <person name="Sproer C."/>
            <person name="Pascual J."/>
            <person name="Boedeker C."/>
            <person name="Overmann J."/>
        </authorList>
    </citation>
    <scope>NUCLEOTIDE SEQUENCE [LARGE SCALE GENOMIC DNA]</scope>
    <source>
        <strain evidence="16">0127_4</strain>
    </source>
</reference>
<dbReference type="Pfam" id="PF04452">
    <property type="entry name" value="Methyltrans_RNA"/>
    <property type="match status" value="1"/>
</dbReference>
<dbReference type="GO" id="GO:0070042">
    <property type="term" value="F:rRNA (uridine-N3-)-methyltransferase activity"/>
    <property type="evidence" value="ECO:0007669"/>
    <property type="project" value="TreeGrafter"/>
</dbReference>
<feature type="domain" description="Ribosomal RNA small subunit methyltransferase E methyltransferase" evidence="13">
    <location>
        <begin position="77"/>
        <end position="263"/>
    </location>
</feature>
<evidence type="ECO:0000256" key="8">
    <source>
        <dbReference type="ARBA" id="ARBA00022679"/>
    </source>
</evidence>
<proteinExistence type="inferred from homology"/>
<dbReference type="Proteomes" id="UP000431269">
    <property type="component" value="Chromosome"/>
</dbReference>
<dbReference type="EC" id="2.1.1.193" evidence="3 12"/>
<sequence length="270" mass="29115">MANPRLLIDQNLRPGAAIALDEAQARHVGTVLRLDEGDTLRVFNARDGEWSAKVSAKTKRGMIVAVDALLREARATPDLDLLFAPVKRHATDLIVEKATELGVRRIRPVITQRTIVETVRLDRLQSIAREAAEQTERFDAPEIMDPVSLAKIVDGWDAARPLIYADEAGDDANAAWGGESGRAAPIAQALLTWTAGVSPAIAGAGRRDAGGPSKLALLIGPEGGFTPEERRMLRALTFVTPVSLGPRILRAETAVIAALSVIQSTWGDWR</sequence>
<keyword evidence="9 12" id="KW-0949">S-adenosyl-L-methionine</keyword>
<evidence type="ECO:0000256" key="5">
    <source>
        <dbReference type="ARBA" id="ARBA00022490"/>
    </source>
</evidence>
<evidence type="ECO:0000256" key="10">
    <source>
        <dbReference type="ARBA" id="ARBA00025699"/>
    </source>
</evidence>
<keyword evidence="5 12" id="KW-0963">Cytoplasm</keyword>
<dbReference type="InterPro" id="IPR029028">
    <property type="entry name" value="Alpha/beta_knot_MTases"/>
</dbReference>
<evidence type="ECO:0000256" key="3">
    <source>
        <dbReference type="ARBA" id="ARBA00012328"/>
    </source>
</evidence>
<dbReference type="NCBIfam" id="TIGR00046">
    <property type="entry name" value="RsmE family RNA methyltransferase"/>
    <property type="match status" value="2"/>
</dbReference>
<dbReference type="Gene3D" id="2.40.240.20">
    <property type="entry name" value="Hypothetical PUA domain-like, domain 1"/>
    <property type="match status" value="1"/>
</dbReference>
<dbReference type="InterPro" id="IPR046887">
    <property type="entry name" value="RsmE_PUA-like"/>
</dbReference>
<evidence type="ECO:0000256" key="9">
    <source>
        <dbReference type="ARBA" id="ARBA00022691"/>
    </source>
</evidence>
<dbReference type="EMBL" id="CP047045">
    <property type="protein sequence ID" value="QGZ94514.1"/>
    <property type="molecule type" value="Genomic_DNA"/>
</dbReference>
<dbReference type="CDD" id="cd18084">
    <property type="entry name" value="RsmE-like"/>
    <property type="match status" value="1"/>
</dbReference>
<keyword evidence="8 12" id="KW-0808">Transferase</keyword>
<evidence type="ECO:0000313" key="15">
    <source>
        <dbReference type="EMBL" id="QGZ94514.1"/>
    </source>
</evidence>
<dbReference type="GO" id="GO:0070475">
    <property type="term" value="P:rRNA base methylation"/>
    <property type="evidence" value="ECO:0007669"/>
    <property type="project" value="TreeGrafter"/>
</dbReference>
<evidence type="ECO:0000256" key="1">
    <source>
        <dbReference type="ARBA" id="ARBA00004496"/>
    </source>
</evidence>
<accession>A0A6I6MNK5</accession>
<dbReference type="GO" id="GO:0005737">
    <property type="term" value="C:cytoplasm"/>
    <property type="evidence" value="ECO:0007669"/>
    <property type="project" value="UniProtKB-SubCell"/>
</dbReference>
<dbReference type="PANTHER" id="PTHR30027:SF3">
    <property type="entry name" value="16S RRNA (URACIL(1498)-N(3))-METHYLTRANSFERASE"/>
    <property type="match status" value="1"/>
</dbReference>
<comment type="function">
    <text evidence="10 12">Specifically methylates the N3 position of the uracil ring of uridine 1498 (m3U1498) in 16S rRNA. Acts on the fully assembled 30S ribosomal subunit.</text>
</comment>
<dbReference type="Pfam" id="PF20260">
    <property type="entry name" value="PUA_4"/>
    <property type="match status" value="1"/>
</dbReference>
<name>A0A6I6MNK5_9CAUL</name>
<evidence type="ECO:0000313" key="16">
    <source>
        <dbReference type="Proteomes" id="UP000431269"/>
    </source>
</evidence>
<dbReference type="InterPro" id="IPR015947">
    <property type="entry name" value="PUA-like_sf"/>
</dbReference>
<dbReference type="InterPro" id="IPR046886">
    <property type="entry name" value="RsmE_MTase_dom"/>
</dbReference>
<dbReference type="AlphaFoldDB" id="A0A6I6MNK5"/>
<dbReference type="SUPFAM" id="SSF75217">
    <property type="entry name" value="alpha/beta knot"/>
    <property type="match status" value="1"/>
</dbReference>
<dbReference type="InterPro" id="IPR006700">
    <property type="entry name" value="RsmE"/>
</dbReference>
<dbReference type="KEGG" id="tsv:DSM104635_01333"/>
<organism evidence="15 16">
    <name type="scientific">Terricaulis silvestris</name>
    <dbReference type="NCBI Taxonomy" id="2686094"/>
    <lineage>
        <taxon>Bacteria</taxon>
        <taxon>Pseudomonadati</taxon>
        <taxon>Pseudomonadota</taxon>
        <taxon>Alphaproteobacteria</taxon>
        <taxon>Caulobacterales</taxon>
        <taxon>Caulobacteraceae</taxon>
        <taxon>Terricaulis</taxon>
    </lineage>
</organism>
<dbReference type="PIRSF" id="PIRSF015601">
    <property type="entry name" value="MTase_slr0722"/>
    <property type="match status" value="1"/>
</dbReference>
<evidence type="ECO:0000259" key="13">
    <source>
        <dbReference type="Pfam" id="PF04452"/>
    </source>
</evidence>
<keyword evidence="16" id="KW-1185">Reference proteome</keyword>
<comment type="similarity">
    <text evidence="2 12">Belongs to the RNA methyltransferase RsmE family.</text>
</comment>
<keyword evidence="6 12" id="KW-0698">rRNA processing</keyword>
<evidence type="ECO:0000256" key="11">
    <source>
        <dbReference type="ARBA" id="ARBA00047944"/>
    </source>
</evidence>
<dbReference type="NCBIfam" id="NF008696">
    <property type="entry name" value="PRK11713.3-5"/>
    <property type="match status" value="1"/>
</dbReference>
<evidence type="ECO:0000256" key="6">
    <source>
        <dbReference type="ARBA" id="ARBA00022552"/>
    </source>
</evidence>
<keyword evidence="7 12" id="KW-0489">Methyltransferase</keyword>
<gene>
    <name evidence="15" type="primary">rsmE</name>
    <name evidence="15" type="ORF">DSM104635_01333</name>
</gene>
<dbReference type="InterPro" id="IPR029026">
    <property type="entry name" value="tRNA_m1G_MTases_N"/>
</dbReference>
<feature type="domain" description="Ribosomal RNA small subunit methyltransferase E PUA-like" evidence="14">
    <location>
        <begin position="20"/>
        <end position="64"/>
    </location>
</feature>
<comment type="catalytic activity">
    <reaction evidence="11 12">
        <text>uridine(1498) in 16S rRNA + S-adenosyl-L-methionine = N(3)-methyluridine(1498) in 16S rRNA + S-adenosyl-L-homocysteine + H(+)</text>
        <dbReference type="Rhea" id="RHEA:42920"/>
        <dbReference type="Rhea" id="RHEA-COMP:10283"/>
        <dbReference type="Rhea" id="RHEA-COMP:10284"/>
        <dbReference type="ChEBI" id="CHEBI:15378"/>
        <dbReference type="ChEBI" id="CHEBI:57856"/>
        <dbReference type="ChEBI" id="CHEBI:59789"/>
        <dbReference type="ChEBI" id="CHEBI:65315"/>
        <dbReference type="ChEBI" id="CHEBI:74502"/>
        <dbReference type="EC" id="2.1.1.193"/>
    </reaction>
</comment>
<dbReference type="RefSeq" id="WP_158765447.1">
    <property type="nucleotide sequence ID" value="NZ_CP047045.1"/>
</dbReference>